<evidence type="ECO:0000313" key="2">
    <source>
        <dbReference type="EMBL" id="KAG5577229.1"/>
    </source>
</evidence>
<dbReference type="EMBL" id="JACXVP010000011">
    <property type="protein sequence ID" value="KAG5577229.1"/>
    <property type="molecule type" value="Genomic_DNA"/>
</dbReference>
<dbReference type="OrthoDB" id="1304908at2759"/>
<proteinExistence type="predicted"/>
<reference evidence="2 3" key="1">
    <citation type="submission" date="2020-09" db="EMBL/GenBank/DDBJ databases">
        <title>De no assembly of potato wild relative species, Solanum commersonii.</title>
        <authorList>
            <person name="Cho K."/>
        </authorList>
    </citation>
    <scope>NUCLEOTIDE SEQUENCE [LARGE SCALE GENOMIC DNA]</scope>
    <source>
        <strain evidence="2">LZ3.2</strain>
        <tissue evidence="2">Leaf</tissue>
    </source>
</reference>
<comment type="caution">
    <text evidence="2">The sequence shown here is derived from an EMBL/GenBank/DDBJ whole genome shotgun (WGS) entry which is preliminary data.</text>
</comment>
<dbReference type="AlphaFoldDB" id="A0A9J5WPG8"/>
<accession>A0A9J5WPG8</accession>
<organism evidence="2 3">
    <name type="scientific">Solanum commersonii</name>
    <name type="common">Commerson's wild potato</name>
    <name type="synonym">Commerson's nightshade</name>
    <dbReference type="NCBI Taxonomy" id="4109"/>
    <lineage>
        <taxon>Eukaryota</taxon>
        <taxon>Viridiplantae</taxon>
        <taxon>Streptophyta</taxon>
        <taxon>Embryophyta</taxon>
        <taxon>Tracheophyta</taxon>
        <taxon>Spermatophyta</taxon>
        <taxon>Magnoliopsida</taxon>
        <taxon>eudicotyledons</taxon>
        <taxon>Gunneridae</taxon>
        <taxon>Pentapetalae</taxon>
        <taxon>asterids</taxon>
        <taxon>lamiids</taxon>
        <taxon>Solanales</taxon>
        <taxon>Solanaceae</taxon>
        <taxon>Solanoideae</taxon>
        <taxon>Solaneae</taxon>
        <taxon>Solanum</taxon>
    </lineage>
</organism>
<feature type="transmembrane region" description="Helical" evidence="1">
    <location>
        <begin position="12"/>
        <end position="32"/>
    </location>
</feature>
<evidence type="ECO:0000313" key="3">
    <source>
        <dbReference type="Proteomes" id="UP000824120"/>
    </source>
</evidence>
<keyword evidence="3" id="KW-1185">Reference proteome</keyword>
<evidence type="ECO:0000256" key="1">
    <source>
        <dbReference type="SAM" id="Phobius"/>
    </source>
</evidence>
<dbReference type="Proteomes" id="UP000824120">
    <property type="component" value="Chromosome 11"/>
</dbReference>
<keyword evidence="1" id="KW-1133">Transmembrane helix</keyword>
<gene>
    <name evidence="2" type="ORF">H5410_057363</name>
</gene>
<keyword evidence="1" id="KW-0812">Transmembrane</keyword>
<keyword evidence="1" id="KW-0472">Membrane</keyword>
<protein>
    <submittedName>
        <fullName evidence="2">Uncharacterized protein</fullName>
    </submittedName>
</protein>
<sequence length="101" mass="12235">MFEEIEGPDCNFVYTSVLGLMLMDYSIAILNYNRSSMRDYDIWVMIQPGVWNKNFIFECIRLIKSYYDNSLIFTNKTSHLVSYNVWTKKMRHLRFQHSTWD</sequence>
<name>A0A9J5WPG8_SOLCO</name>